<evidence type="ECO:0000313" key="2">
    <source>
        <dbReference type="Proteomes" id="UP000000322"/>
    </source>
</evidence>
<organism evidence="1 2">
    <name type="scientific">Sanguibacter keddieii (strain ATCC 51767 / DSM 10542 / NCFB 3025 / ST-74)</name>
    <dbReference type="NCBI Taxonomy" id="446469"/>
    <lineage>
        <taxon>Bacteria</taxon>
        <taxon>Bacillati</taxon>
        <taxon>Actinomycetota</taxon>
        <taxon>Actinomycetes</taxon>
        <taxon>Micrococcales</taxon>
        <taxon>Sanguibacteraceae</taxon>
        <taxon>Sanguibacter</taxon>
    </lineage>
</organism>
<dbReference type="EMBL" id="CP001819">
    <property type="protein sequence ID" value="ACZ20107.1"/>
    <property type="molecule type" value="Genomic_DNA"/>
</dbReference>
<sequence>MAMTTSHEVLESRFRSTRLRPGYSVAEVDDYLDRCRATLAHYEGGGRAGTWSSPTTLSKDSRDAALLTAAEVRSVRLPTTRWREGYVMEEVDDLLDGVVNELVRWETVAR</sequence>
<evidence type="ECO:0008006" key="3">
    <source>
        <dbReference type="Google" id="ProtNLM"/>
    </source>
</evidence>
<dbReference type="AlphaFoldDB" id="D1BIR5"/>
<evidence type="ECO:0000313" key="1">
    <source>
        <dbReference type="EMBL" id="ACZ20107.1"/>
    </source>
</evidence>
<dbReference type="InterPro" id="IPR019933">
    <property type="entry name" value="DivIVA_domain"/>
</dbReference>
<dbReference type="KEGG" id="ske:Sked_01350"/>
<protein>
    <recommendedName>
        <fullName evidence="3">DivIVA domain protein</fullName>
    </recommendedName>
</protein>
<dbReference type="Gene3D" id="6.10.250.660">
    <property type="match status" value="2"/>
</dbReference>
<dbReference type="HOGENOM" id="CLU_166591_2_0_11"/>
<dbReference type="Proteomes" id="UP000000322">
    <property type="component" value="Chromosome"/>
</dbReference>
<keyword evidence="2" id="KW-1185">Reference proteome</keyword>
<proteinExistence type="predicted"/>
<dbReference type="OrthoDB" id="9815492at2"/>
<dbReference type="NCBIfam" id="TIGR03544">
    <property type="entry name" value="DivI1A_domain"/>
    <property type="match status" value="2"/>
</dbReference>
<name>D1BIR5_SANKS</name>
<dbReference type="eggNOG" id="COG3599">
    <property type="taxonomic scope" value="Bacteria"/>
</dbReference>
<reference evidence="1 2" key="1">
    <citation type="journal article" date="2009" name="Stand. Genomic Sci.">
        <title>Complete genome sequence of Sanguibacter keddieii type strain (ST-74).</title>
        <authorList>
            <person name="Ivanova N."/>
            <person name="Sikorski J."/>
            <person name="Sims D."/>
            <person name="Brettin T."/>
            <person name="Detter J.C."/>
            <person name="Han C."/>
            <person name="Lapidus A."/>
            <person name="Copeland A."/>
            <person name="Glavina Del Rio T."/>
            <person name="Nolan M."/>
            <person name="Chen F."/>
            <person name="Lucas S."/>
            <person name="Tice H."/>
            <person name="Cheng J.F."/>
            <person name="Bruce D."/>
            <person name="Goodwin L."/>
            <person name="Pitluck S."/>
            <person name="Pati A."/>
            <person name="Mavromatis K."/>
            <person name="Chen A."/>
            <person name="Palaniappan K."/>
            <person name="D'haeseleer P."/>
            <person name="Chain P."/>
            <person name="Bristow J."/>
            <person name="Eisen J.A."/>
            <person name="Markowitz V."/>
            <person name="Hugenholtz P."/>
            <person name="Goker M."/>
            <person name="Pukall R."/>
            <person name="Klenk H.P."/>
            <person name="Kyrpides N.C."/>
        </authorList>
    </citation>
    <scope>NUCLEOTIDE SEQUENCE [LARGE SCALE GENOMIC DNA]</scope>
    <source>
        <strain evidence="2">ATCC 51767 / DSM 10542 / NCFB 3025 / ST-74</strain>
    </source>
</reference>
<accession>D1BIR5</accession>
<gene>
    <name evidence="1" type="ordered locus">Sked_01350</name>
</gene>